<organism evidence="1">
    <name type="scientific">Rhizophora mucronata</name>
    <name type="common">Asiatic mangrove</name>
    <dbReference type="NCBI Taxonomy" id="61149"/>
    <lineage>
        <taxon>Eukaryota</taxon>
        <taxon>Viridiplantae</taxon>
        <taxon>Streptophyta</taxon>
        <taxon>Embryophyta</taxon>
        <taxon>Tracheophyta</taxon>
        <taxon>Spermatophyta</taxon>
        <taxon>Magnoliopsida</taxon>
        <taxon>eudicotyledons</taxon>
        <taxon>Gunneridae</taxon>
        <taxon>Pentapetalae</taxon>
        <taxon>rosids</taxon>
        <taxon>fabids</taxon>
        <taxon>Malpighiales</taxon>
        <taxon>Rhizophoraceae</taxon>
        <taxon>Rhizophora</taxon>
    </lineage>
</organism>
<accession>A0A2P2QGG2</accession>
<name>A0A2P2QGG2_RHIMU</name>
<reference evidence="1" key="1">
    <citation type="submission" date="2018-02" db="EMBL/GenBank/DDBJ databases">
        <title>Rhizophora mucronata_Transcriptome.</title>
        <authorList>
            <person name="Meera S.P."/>
            <person name="Sreeshan A."/>
            <person name="Augustine A."/>
        </authorList>
    </citation>
    <scope>NUCLEOTIDE SEQUENCE</scope>
    <source>
        <tissue evidence="1">Leaf</tissue>
    </source>
</reference>
<dbReference type="EMBL" id="GGEC01085542">
    <property type="protein sequence ID" value="MBX66026.1"/>
    <property type="molecule type" value="Transcribed_RNA"/>
</dbReference>
<proteinExistence type="predicted"/>
<dbReference type="AlphaFoldDB" id="A0A2P2QGG2"/>
<sequence length="39" mass="4454">MMPDDQTKNLATKIYILDMPKIITSEVEFLVHLTGKFTA</sequence>
<evidence type="ECO:0000313" key="1">
    <source>
        <dbReference type="EMBL" id="MBX66026.1"/>
    </source>
</evidence>
<protein>
    <submittedName>
        <fullName evidence="1">Uncharacterized protein</fullName>
    </submittedName>
</protein>